<evidence type="ECO:0000256" key="3">
    <source>
        <dbReference type="ARBA" id="ARBA00022448"/>
    </source>
</evidence>
<comment type="subcellular location">
    <subcellularLocation>
        <location evidence="1">Cell membrane</location>
        <topology evidence="1">Multi-pass membrane protein</topology>
    </subcellularLocation>
</comment>
<keyword evidence="14" id="KW-1185">Reference proteome</keyword>
<dbReference type="Proteomes" id="UP001597135">
    <property type="component" value="Unassembled WGS sequence"/>
</dbReference>
<protein>
    <submittedName>
        <fullName evidence="13">CorA family divalent cation transporter</fullName>
    </submittedName>
</protein>
<dbReference type="SUPFAM" id="SSF143865">
    <property type="entry name" value="CorA soluble domain-like"/>
    <property type="match status" value="1"/>
</dbReference>
<keyword evidence="9" id="KW-0406">Ion transport</keyword>
<keyword evidence="4" id="KW-1003">Cell membrane</keyword>
<proteinExistence type="inferred from homology"/>
<evidence type="ECO:0000256" key="4">
    <source>
        <dbReference type="ARBA" id="ARBA00022475"/>
    </source>
</evidence>
<dbReference type="InterPro" id="IPR045861">
    <property type="entry name" value="CorA_cytoplasmic_dom"/>
</dbReference>
<evidence type="ECO:0000256" key="5">
    <source>
        <dbReference type="ARBA" id="ARBA00022519"/>
    </source>
</evidence>
<keyword evidence="5" id="KW-0997">Cell inner membrane</keyword>
<dbReference type="InterPro" id="IPR045863">
    <property type="entry name" value="CorA_TM1_TM2"/>
</dbReference>
<feature type="coiled-coil region" evidence="11">
    <location>
        <begin position="212"/>
        <end position="242"/>
    </location>
</feature>
<keyword evidence="11" id="KW-0175">Coiled coil</keyword>
<organism evidence="13 14">
    <name type="scientific">Litorisediminicola beolgyonensis</name>
    <dbReference type="NCBI Taxonomy" id="1173614"/>
    <lineage>
        <taxon>Bacteria</taxon>
        <taxon>Pseudomonadati</taxon>
        <taxon>Pseudomonadota</taxon>
        <taxon>Alphaproteobacteria</taxon>
        <taxon>Rhodobacterales</taxon>
        <taxon>Paracoccaceae</taxon>
        <taxon>Litorisediminicola</taxon>
    </lineage>
</organism>
<sequence length="315" mass="34457">MTPICAFDIAPRGRASAADLGAPLPEQGYRWLHLDLGDAGVEDWLYDTLPERAAEALARAETRPRAAPHDGGIIFVLRGLNLNEDSDPEDMVSLRGWATDRLVVTTRRRKVFAADALRREAERGHAPETAGMFLAALAENFTDRIEANGVALEDRVDDLEELLFVDDQADKAEDLPELRRGAIRLGRFLKPQAAAIHALADPRMPVIDADAREDLAEIADRAQRAVEELDAVRDRLAALADHLEGRRDMRLSRNSYALSVVAAIFLPMSFLTGLFGVNVAGMPGTQVGWAFAALCGVSALTGVAVWALMRILRLF</sequence>
<keyword evidence="6 12" id="KW-0812">Transmembrane</keyword>
<keyword evidence="10 12" id="KW-0472">Membrane</keyword>
<comment type="caution">
    <text evidence="13">The sequence shown here is derived from an EMBL/GenBank/DDBJ whole genome shotgun (WGS) entry which is preliminary data.</text>
</comment>
<accession>A0ABW3ZFL3</accession>
<evidence type="ECO:0000256" key="11">
    <source>
        <dbReference type="SAM" id="Coils"/>
    </source>
</evidence>
<gene>
    <name evidence="13" type="ORF">ACFQ4E_05405</name>
</gene>
<evidence type="ECO:0000256" key="7">
    <source>
        <dbReference type="ARBA" id="ARBA00022833"/>
    </source>
</evidence>
<evidence type="ECO:0000313" key="14">
    <source>
        <dbReference type="Proteomes" id="UP001597135"/>
    </source>
</evidence>
<evidence type="ECO:0000313" key="13">
    <source>
        <dbReference type="EMBL" id="MFD1341851.1"/>
    </source>
</evidence>
<keyword evidence="3" id="KW-0813">Transport</keyword>
<comment type="similarity">
    <text evidence="2">Belongs to the CorA metal ion transporter (MIT) (TC 1.A.35) family.</text>
</comment>
<name>A0ABW3ZFL3_9RHOB</name>
<dbReference type="InterPro" id="IPR002523">
    <property type="entry name" value="MgTranspt_CorA/ZnTranspt_ZntB"/>
</dbReference>
<evidence type="ECO:0000256" key="12">
    <source>
        <dbReference type="SAM" id="Phobius"/>
    </source>
</evidence>
<evidence type="ECO:0000256" key="9">
    <source>
        <dbReference type="ARBA" id="ARBA00023065"/>
    </source>
</evidence>
<dbReference type="EMBL" id="JBHTMU010000006">
    <property type="protein sequence ID" value="MFD1341851.1"/>
    <property type="molecule type" value="Genomic_DNA"/>
</dbReference>
<evidence type="ECO:0000256" key="2">
    <source>
        <dbReference type="ARBA" id="ARBA00009765"/>
    </source>
</evidence>
<evidence type="ECO:0000256" key="10">
    <source>
        <dbReference type="ARBA" id="ARBA00023136"/>
    </source>
</evidence>
<dbReference type="RefSeq" id="WP_386801915.1">
    <property type="nucleotide sequence ID" value="NZ_JBHTMU010000006.1"/>
</dbReference>
<reference evidence="14" key="1">
    <citation type="journal article" date="2019" name="Int. J. Syst. Evol. Microbiol.">
        <title>The Global Catalogue of Microorganisms (GCM) 10K type strain sequencing project: providing services to taxonomists for standard genome sequencing and annotation.</title>
        <authorList>
            <consortium name="The Broad Institute Genomics Platform"/>
            <consortium name="The Broad Institute Genome Sequencing Center for Infectious Disease"/>
            <person name="Wu L."/>
            <person name="Ma J."/>
        </authorList>
    </citation>
    <scope>NUCLEOTIDE SEQUENCE [LARGE SCALE GENOMIC DNA]</scope>
    <source>
        <strain evidence="14">CCUG 62953</strain>
    </source>
</reference>
<dbReference type="Gene3D" id="3.30.460.20">
    <property type="entry name" value="CorA soluble domain-like"/>
    <property type="match status" value="1"/>
</dbReference>
<feature type="transmembrane region" description="Helical" evidence="12">
    <location>
        <begin position="289"/>
        <end position="309"/>
    </location>
</feature>
<evidence type="ECO:0000256" key="6">
    <source>
        <dbReference type="ARBA" id="ARBA00022692"/>
    </source>
</evidence>
<keyword evidence="7" id="KW-0862">Zinc</keyword>
<dbReference type="PANTHER" id="PTHR46494">
    <property type="entry name" value="CORA FAMILY METAL ION TRANSPORTER (EUROFUNG)"/>
    <property type="match status" value="1"/>
</dbReference>
<dbReference type="SUPFAM" id="SSF144083">
    <property type="entry name" value="Magnesium transport protein CorA, transmembrane region"/>
    <property type="match status" value="1"/>
</dbReference>
<dbReference type="PANTHER" id="PTHR46494:SF3">
    <property type="entry name" value="ZINC TRANSPORT PROTEIN ZNTB"/>
    <property type="match status" value="1"/>
</dbReference>
<evidence type="ECO:0000256" key="8">
    <source>
        <dbReference type="ARBA" id="ARBA00022989"/>
    </source>
</evidence>
<feature type="transmembrane region" description="Helical" evidence="12">
    <location>
        <begin position="256"/>
        <end position="277"/>
    </location>
</feature>
<dbReference type="Gene3D" id="1.20.58.340">
    <property type="entry name" value="Magnesium transport protein CorA, transmembrane region"/>
    <property type="match status" value="2"/>
</dbReference>
<keyword evidence="8 12" id="KW-1133">Transmembrane helix</keyword>
<dbReference type="Pfam" id="PF01544">
    <property type="entry name" value="CorA"/>
    <property type="match status" value="1"/>
</dbReference>
<evidence type="ECO:0000256" key="1">
    <source>
        <dbReference type="ARBA" id="ARBA00004651"/>
    </source>
</evidence>